<name>A0A075GC23_9ARCH</name>
<organism evidence="1">
    <name type="scientific">uncultured marine thaumarchaeote KM3_13_C11</name>
    <dbReference type="NCBI Taxonomy" id="1456007"/>
    <lineage>
        <taxon>Archaea</taxon>
        <taxon>Nitrososphaerota</taxon>
        <taxon>environmental samples</taxon>
    </lineage>
</organism>
<proteinExistence type="predicted"/>
<reference evidence="1" key="1">
    <citation type="journal article" date="2014" name="Genome Biol. Evol.">
        <title>Pangenome evidence for extensive interdomain horizontal transfer affecting lineage core and shell genes in uncultured planktonic thaumarchaeota and euryarchaeota.</title>
        <authorList>
            <person name="Deschamps P."/>
            <person name="Zivanovic Y."/>
            <person name="Moreira D."/>
            <person name="Rodriguez-Valera F."/>
            <person name="Lopez-Garcia P."/>
        </authorList>
    </citation>
    <scope>NUCLEOTIDE SEQUENCE</scope>
</reference>
<dbReference type="AlphaFoldDB" id="A0A075GC23"/>
<dbReference type="SMART" id="SM00344">
    <property type="entry name" value="HTH_ASNC"/>
    <property type="match status" value="1"/>
</dbReference>
<dbReference type="EMBL" id="KF900604">
    <property type="protein sequence ID" value="AIF00860.1"/>
    <property type="molecule type" value="Genomic_DNA"/>
</dbReference>
<protein>
    <submittedName>
        <fullName evidence="1">Putative GAF sensor protein</fullName>
    </submittedName>
</protein>
<dbReference type="InterPro" id="IPR036390">
    <property type="entry name" value="WH_DNA-bd_sf"/>
</dbReference>
<evidence type="ECO:0000313" key="1">
    <source>
        <dbReference type="EMBL" id="AIF00860.1"/>
    </source>
</evidence>
<dbReference type="Gene3D" id="1.10.10.10">
    <property type="entry name" value="Winged helix-like DNA-binding domain superfamily/Winged helix DNA-binding domain"/>
    <property type="match status" value="1"/>
</dbReference>
<dbReference type="InterPro" id="IPR036388">
    <property type="entry name" value="WH-like_DNA-bd_sf"/>
</dbReference>
<dbReference type="SUPFAM" id="SSF46785">
    <property type="entry name" value="Winged helix' DNA-binding domain"/>
    <property type="match status" value="1"/>
</dbReference>
<sequence length="177" mass="20397">MTDEIDELIISALSKDSRQDSAEIWDFLRGFGHDVAPEEIESRISKLSQEGVITGYSITIDPKKLPKRIIRTTLITFKVSQSLRKRTESLKKYLKDAPFVIFSGSTKGGLDWITIRSFPSVEIADEETDIFRNLFGDIIQTYQVYDFAPTKEVSLHALSYTEKEHKEFLKEWMPPFL</sequence>
<accession>A0A075GC23</accession>
<dbReference type="InterPro" id="IPR019888">
    <property type="entry name" value="Tscrpt_reg_AsnC-like"/>
</dbReference>